<evidence type="ECO:0000256" key="5">
    <source>
        <dbReference type="ARBA" id="ARBA00022726"/>
    </source>
</evidence>
<comment type="similarity">
    <text evidence="2 13">Belongs to the carbohydrate kinase PfkB family.</text>
</comment>
<keyword evidence="4 13" id="KW-0808">Transferase</keyword>
<evidence type="ECO:0000256" key="2">
    <source>
        <dbReference type="ARBA" id="ARBA00010688"/>
    </source>
</evidence>
<dbReference type="EC" id="2.7.1.20" evidence="3 13"/>
<evidence type="ECO:0000256" key="9">
    <source>
        <dbReference type="ARBA" id="ARBA00022842"/>
    </source>
</evidence>
<dbReference type="SUPFAM" id="SSF53613">
    <property type="entry name" value="Ribokinase-like"/>
    <property type="match status" value="1"/>
</dbReference>
<dbReference type="GeneID" id="106171168"/>
<dbReference type="InterPro" id="IPR001805">
    <property type="entry name" value="Adenokinase"/>
</dbReference>
<comment type="pathway">
    <text evidence="1 13">Purine metabolism; AMP biosynthesis via salvage pathway; AMP from adenosine: step 1/1.</text>
</comment>
<proteinExistence type="inferred from homology"/>
<comment type="catalytic activity">
    <reaction evidence="10 13">
        <text>adenosine + ATP = AMP + ADP + H(+)</text>
        <dbReference type="Rhea" id="RHEA:20824"/>
        <dbReference type="ChEBI" id="CHEBI:15378"/>
        <dbReference type="ChEBI" id="CHEBI:16335"/>
        <dbReference type="ChEBI" id="CHEBI:30616"/>
        <dbReference type="ChEBI" id="CHEBI:456215"/>
        <dbReference type="ChEBI" id="CHEBI:456216"/>
        <dbReference type="EC" id="2.7.1.20"/>
    </reaction>
</comment>
<evidence type="ECO:0000256" key="12">
    <source>
        <dbReference type="PIRSR" id="PIRSR601805-1"/>
    </source>
</evidence>
<dbReference type="InterPro" id="IPR011611">
    <property type="entry name" value="PfkB_dom"/>
</dbReference>
<dbReference type="Proteomes" id="UP000085678">
    <property type="component" value="Unplaced"/>
</dbReference>
<comment type="subcellular location">
    <subcellularLocation>
        <location evidence="13">Nucleus</location>
    </subcellularLocation>
</comment>
<evidence type="ECO:0000256" key="10">
    <source>
        <dbReference type="ARBA" id="ARBA00051362"/>
    </source>
</evidence>
<comment type="cofactor">
    <cofactor evidence="13">
        <name>Mg(2+)</name>
        <dbReference type="ChEBI" id="CHEBI:18420"/>
    </cofactor>
    <text evidence="13">Binds 3 Mg(2+) ions per subunit.</text>
</comment>
<feature type="domain" description="Carbohydrate kinase PfkB" evidence="14">
    <location>
        <begin position="82"/>
        <end position="387"/>
    </location>
</feature>
<dbReference type="CDD" id="cd01168">
    <property type="entry name" value="adenosine_kinase"/>
    <property type="match status" value="1"/>
</dbReference>
<evidence type="ECO:0000313" key="16">
    <source>
        <dbReference type="RefSeq" id="XP_013406806.1"/>
    </source>
</evidence>
<comment type="function">
    <text evidence="13">ATP dependent phosphorylation of adenosine and other related nucleoside analogs to monophosphate derivatives.</text>
</comment>
<accession>A0A1S3J9B0</accession>
<dbReference type="InParanoid" id="A0A1S3J9B0"/>
<comment type="subunit">
    <text evidence="13">Monomer.</text>
</comment>
<gene>
    <name evidence="16" type="primary">LOC106171168</name>
</gene>
<evidence type="ECO:0000256" key="8">
    <source>
        <dbReference type="ARBA" id="ARBA00022840"/>
    </source>
</evidence>
<name>A0A1S3J9B0_LINAN</name>
<dbReference type="PANTHER" id="PTHR45769">
    <property type="entry name" value="ADENOSINE KINASE"/>
    <property type="match status" value="1"/>
</dbReference>
<dbReference type="InterPro" id="IPR029056">
    <property type="entry name" value="Ribokinase-like"/>
</dbReference>
<dbReference type="GO" id="GO:0006144">
    <property type="term" value="P:purine nucleobase metabolic process"/>
    <property type="evidence" value="ECO:0007669"/>
    <property type="project" value="TreeGrafter"/>
</dbReference>
<evidence type="ECO:0000256" key="7">
    <source>
        <dbReference type="ARBA" id="ARBA00022777"/>
    </source>
</evidence>
<keyword evidence="8 13" id="KW-0067">ATP-binding</keyword>
<keyword evidence="15" id="KW-1185">Reference proteome</keyword>
<dbReference type="OMA" id="CSHFADS"/>
<dbReference type="KEGG" id="lak:106171168"/>
<evidence type="ECO:0000259" key="14">
    <source>
        <dbReference type="Pfam" id="PF00294"/>
    </source>
</evidence>
<dbReference type="GO" id="GO:0005829">
    <property type="term" value="C:cytosol"/>
    <property type="evidence" value="ECO:0007669"/>
    <property type="project" value="TreeGrafter"/>
</dbReference>
<reference evidence="16" key="1">
    <citation type="submission" date="2025-08" db="UniProtKB">
        <authorList>
            <consortium name="RefSeq"/>
        </authorList>
    </citation>
    <scope>IDENTIFICATION</scope>
    <source>
        <tissue evidence="16">Gonads</tissue>
    </source>
</reference>
<protein>
    <recommendedName>
        <fullName evidence="11 13">Adenosine kinase</fullName>
        <shortName evidence="13">AK</shortName>
        <ecNumber evidence="3 13">2.7.1.20</ecNumber>
    </recommendedName>
    <alternativeName>
        <fullName evidence="13">Adenosine 5'-phosphotransferase</fullName>
    </alternativeName>
</protein>
<keyword evidence="5 13" id="KW-0660">Purine salvage</keyword>
<dbReference type="GO" id="GO:0004001">
    <property type="term" value="F:adenosine kinase activity"/>
    <property type="evidence" value="ECO:0007669"/>
    <property type="project" value="UniProtKB-UniRule"/>
</dbReference>
<dbReference type="STRING" id="7574.A0A1S3J9B0"/>
<dbReference type="AlphaFoldDB" id="A0A1S3J9B0"/>
<evidence type="ECO:0000256" key="13">
    <source>
        <dbReference type="RuleBase" id="RU368116"/>
    </source>
</evidence>
<dbReference type="Pfam" id="PF00294">
    <property type="entry name" value="PfkB"/>
    <property type="match status" value="1"/>
</dbReference>
<dbReference type="FunFam" id="3.40.1190.20:FF:000076">
    <property type="entry name" value="Adenosine kinase"/>
    <property type="match status" value="1"/>
</dbReference>
<keyword evidence="13" id="KW-0539">Nucleus</keyword>
<keyword evidence="7 13" id="KW-0418">Kinase</keyword>
<dbReference type="PRINTS" id="PR00989">
    <property type="entry name" value="ADENOKINASE"/>
</dbReference>
<feature type="active site" description="Proton acceptor" evidence="12">
    <location>
        <position position="348"/>
    </location>
</feature>
<dbReference type="PANTHER" id="PTHR45769:SF3">
    <property type="entry name" value="ADENOSINE KINASE"/>
    <property type="match status" value="1"/>
</dbReference>
<evidence type="ECO:0000256" key="4">
    <source>
        <dbReference type="ARBA" id="ARBA00022679"/>
    </source>
</evidence>
<sequence length="393" mass="43659">MRITVKLHTFLQTFLPISVKFQRMIQISLQDVSDQVKASKRRKVQIDPKMAADVPEGVLLGLGNPLLDMTVTADVEFLKKYDLEANNAIIAEEKHEGMFRELTEKYKPTYMPGGATQNSIRVAQWLLGKSNATTFMGCVGQDDLAEILRNKAAEVGVNVHYQVNKDYPTGVCASIITGENRSLVSSLGAANYLNVDFLDDPETWALVEKAQFYYIGGFVFPVCTEAIMKIAKHAAEKKKTLVMNLSAGFLCRYFADPDIDIMPYIDILIGNENEAERFTSRAGIETDDLKEMASKTVDLPKKNKDRKRIVLFTQGRDPMVAAAGGEVKEYPVTPVDPSIIKDTNGCGDAFMGGFLSQVVQGRPIEDCIRCGQYAAKTVIQHWGCNYPDTPDFK</sequence>
<dbReference type="GO" id="GO:0005524">
    <property type="term" value="F:ATP binding"/>
    <property type="evidence" value="ECO:0007669"/>
    <property type="project" value="UniProtKB-UniRule"/>
</dbReference>
<evidence type="ECO:0000256" key="11">
    <source>
        <dbReference type="ARBA" id="ARBA00068771"/>
    </source>
</evidence>
<dbReference type="RefSeq" id="XP_013406806.1">
    <property type="nucleotide sequence ID" value="XM_013551352.2"/>
</dbReference>
<dbReference type="GO" id="GO:0006166">
    <property type="term" value="P:purine ribonucleoside salvage"/>
    <property type="evidence" value="ECO:0007669"/>
    <property type="project" value="UniProtKB-KW"/>
</dbReference>
<keyword evidence="9 13" id="KW-0460">Magnesium</keyword>
<evidence type="ECO:0000256" key="1">
    <source>
        <dbReference type="ARBA" id="ARBA00004801"/>
    </source>
</evidence>
<dbReference type="GO" id="GO:0044209">
    <property type="term" value="P:AMP salvage"/>
    <property type="evidence" value="ECO:0007669"/>
    <property type="project" value="UniProtKB-UniRule"/>
</dbReference>
<dbReference type="FunCoup" id="A0A1S3J9B0">
    <property type="interactions" value="1586"/>
</dbReference>
<dbReference type="OrthoDB" id="432447at2759"/>
<evidence type="ECO:0000313" key="15">
    <source>
        <dbReference type="Proteomes" id="UP000085678"/>
    </source>
</evidence>
<dbReference type="GO" id="GO:0005634">
    <property type="term" value="C:nucleus"/>
    <property type="evidence" value="ECO:0007669"/>
    <property type="project" value="UniProtKB-SubCell"/>
</dbReference>
<keyword evidence="6 13" id="KW-0547">Nucleotide-binding</keyword>
<dbReference type="UniPathway" id="UPA00588">
    <property type="reaction ID" value="UER00659"/>
</dbReference>
<evidence type="ECO:0000256" key="6">
    <source>
        <dbReference type="ARBA" id="ARBA00022741"/>
    </source>
</evidence>
<evidence type="ECO:0000256" key="3">
    <source>
        <dbReference type="ARBA" id="ARBA00012119"/>
    </source>
</evidence>
<dbReference type="Gene3D" id="3.40.1190.20">
    <property type="match status" value="1"/>
</dbReference>
<organism evidence="15 16">
    <name type="scientific">Lingula anatina</name>
    <name type="common">Brachiopod</name>
    <name type="synonym">Lingula unguis</name>
    <dbReference type="NCBI Taxonomy" id="7574"/>
    <lineage>
        <taxon>Eukaryota</taxon>
        <taxon>Metazoa</taxon>
        <taxon>Spiralia</taxon>
        <taxon>Lophotrochozoa</taxon>
        <taxon>Brachiopoda</taxon>
        <taxon>Linguliformea</taxon>
        <taxon>Lingulata</taxon>
        <taxon>Lingulida</taxon>
        <taxon>Linguloidea</taxon>
        <taxon>Lingulidae</taxon>
        <taxon>Lingula</taxon>
    </lineage>
</organism>
<dbReference type="Gene3D" id="3.30.1110.10">
    <property type="match status" value="1"/>
</dbReference>